<evidence type="ECO:0000256" key="1">
    <source>
        <dbReference type="SAM" id="MobiDB-lite"/>
    </source>
</evidence>
<feature type="compositionally biased region" description="Pro residues" evidence="1">
    <location>
        <begin position="425"/>
        <end position="437"/>
    </location>
</feature>
<keyword evidence="3" id="KW-1185">Reference proteome</keyword>
<name>A0A1U7HMT9_9CYAN</name>
<organism evidence="2 3">
    <name type="scientific">Hydrococcus rivularis NIES-593</name>
    <dbReference type="NCBI Taxonomy" id="1921803"/>
    <lineage>
        <taxon>Bacteria</taxon>
        <taxon>Bacillati</taxon>
        <taxon>Cyanobacteriota</taxon>
        <taxon>Cyanophyceae</taxon>
        <taxon>Pleurocapsales</taxon>
        <taxon>Hydrococcaceae</taxon>
        <taxon>Hydrococcus</taxon>
    </lineage>
</organism>
<dbReference type="AlphaFoldDB" id="A0A1U7HMT9"/>
<feature type="region of interest" description="Disordered" evidence="1">
    <location>
        <begin position="424"/>
        <end position="446"/>
    </location>
</feature>
<dbReference type="EMBL" id="MRCB01000005">
    <property type="protein sequence ID" value="OKH24835.1"/>
    <property type="molecule type" value="Genomic_DNA"/>
</dbReference>
<gene>
    <name evidence="2" type="ORF">NIES593_06355</name>
</gene>
<dbReference type="RefSeq" id="WP_073598781.1">
    <property type="nucleotide sequence ID" value="NZ_MRCB01000005.1"/>
</dbReference>
<evidence type="ECO:0000313" key="3">
    <source>
        <dbReference type="Proteomes" id="UP000186868"/>
    </source>
</evidence>
<evidence type="ECO:0000313" key="2">
    <source>
        <dbReference type="EMBL" id="OKH24835.1"/>
    </source>
</evidence>
<dbReference type="STRING" id="1921803.NIES593_06355"/>
<sequence>MKRWEFLIQQEGDRAWLSVKEPTLELEEGRYRIVARANRANLDVEIRIAHQIEENGRIVQHCDKYSRRTNSEGLVTILPLTDLTPGCWEIRCRGDIMSELLGEFWQESMQLKIVSKPLASNWEPQFLPHPSTPSPNPYLQQLEQLLRNEIEPMLEEGASSSDETDEKAVLSFKSPSFVCLEEEKSAEAIAPLSPEDGDIETKGFAQEETIDSVKIADFLWLSFAKIAAQELQIVLEQDTVVRGKGEAIAISGRIEALNPNLSKNLESVLLGKLLYELRNPETGEICIALVQSLPETTLPHAFNCCLEIPSDWDVPLAIGTVILETAAGFASIREPFIVITEAQQAPAKVQRPTNYAIALPDSAEELSRTINYLLAEEAKTPPLNLDLPEPSKMTKKLEPSKSPSGQILPPKLVFSDAIEEIKLPQLPPLPNPQPTPSPEAIDDTPVESGQLDFSERKMLEKADSVALSQPTLSVEEAFQSLHLEERFLLRLNSIAEQAQETEANVSSE</sequence>
<protein>
    <submittedName>
        <fullName evidence="2">Uncharacterized protein</fullName>
    </submittedName>
</protein>
<reference evidence="2 3" key="1">
    <citation type="submission" date="2016-11" db="EMBL/GenBank/DDBJ databases">
        <title>Draft Genome Sequences of Nine Cyanobacterial Strains from Diverse Habitats.</title>
        <authorList>
            <person name="Zhu T."/>
            <person name="Hou S."/>
            <person name="Lu X."/>
            <person name="Hess W.R."/>
        </authorList>
    </citation>
    <scope>NUCLEOTIDE SEQUENCE [LARGE SCALE GENOMIC DNA]</scope>
    <source>
        <strain evidence="2 3">NIES-593</strain>
    </source>
</reference>
<feature type="region of interest" description="Disordered" evidence="1">
    <location>
        <begin position="383"/>
        <end position="405"/>
    </location>
</feature>
<proteinExistence type="predicted"/>
<comment type="caution">
    <text evidence="2">The sequence shown here is derived from an EMBL/GenBank/DDBJ whole genome shotgun (WGS) entry which is preliminary data.</text>
</comment>
<accession>A0A1U7HMT9</accession>
<dbReference type="Proteomes" id="UP000186868">
    <property type="component" value="Unassembled WGS sequence"/>
</dbReference>
<dbReference type="OrthoDB" id="452859at2"/>